<comment type="caution">
    <text evidence="1">The sequence shown here is derived from an EMBL/GenBank/DDBJ whole genome shotgun (WGS) entry which is preliminary data.</text>
</comment>
<evidence type="ECO:0000313" key="2">
    <source>
        <dbReference type="Proteomes" id="UP000005723"/>
    </source>
</evidence>
<dbReference type="EMBL" id="ADBY01000017">
    <property type="protein sequence ID" value="EFE97602.1"/>
    <property type="molecule type" value="Genomic_DNA"/>
</dbReference>
<protein>
    <submittedName>
        <fullName evidence="1">Uncharacterized protein</fullName>
    </submittedName>
</protein>
<dbReference type="Proteomes" id="UP000005723">
    <property type="component" value="Unassembled WGS sequence"/>
</dbReference>
<proteinExistence type="predicted"/>
<keyword evidence="2" id="KW-1185">Reference proteome</keyword>
<sequence>MQKLWFLKRQIVIWVHSFIPKQHMIWAATIATVNTSAVEAHGDIN</sequence>
<dbReference type="AlphaFoldDB" id="D4DYB0"/>
<name>D4DYB0_SEROD</name>
<dbReference type="STRING" id="667129.HMPREF0758_0893"/>
<gene>
    <name evidence="1" type="ORF">HMPREF0758_0893</name>
</gene>
<organism evidence="1 2">
    <name type="scientific">Serratia odorifera DSM 4582</name>
    <dbReference type="NCBI Taxonomy" id="667129"/>
    <lineage>
        <taxon>Bacteria</taxon>
        <taxon>Pseudomonadati</taxon>
        <taxon>Pseudomonadota</taxon>
        <taxon>Gammaproteobacteria</taxon>
        <taxon>Enterobacterales</taxon>
        <taxon>Yersiniaceae</taxon>
        <taxon>Serratia</taxon>
    </lineage>
</organism>
<dbReference type="HOGENOM" id="CLU_3205182_0_0_6"/>
<evidence type="ECO:0000313" key="1">
    <source>
        <dbReference type="EMBL" id="EFE97602.1"/>
    </source>
</evidence>
<reference evidence="1 2" key="1">
    <citation type="submission" date="2010-01" db="EMBL/GenBank/DDBJ databases">
        <authorList>
            <person name="Muzny D."/>
            <person name="Qin X."/>
            <person name="Deng J."/>
            <person name="Jiang H."/>
            <person name="Liu Y."/>
            <person name="Qu J."/>
            <person name="Song X.-Z."/>
            <person name="Zhang L."/>
            <person name="Thornton R."/>
            <person name="Coyle M."/>
            <person name="Francisco L."/>
            <person name="Jackson L."/>
            <person name="Javaid M."/>
            <person name="Korchina V."/>
            <person name="Kovar C."/>
            <person name="Mata R."/>
            <person name="Mathew T."/>
            <person name="Ngo R."/>
            <person name="Nguyen L."/>
            <person name="Nguyen N."/>
            <person name="Okwuonu G."/>
            <person name="Ongeri F."/>
            <person name="Pham C."/>
            <person name="Simmons D."/>
            <person name="Wilczek-Boney K."/>
            <person name="Hale W."/>
            <person name="Jakkamsetti A."/>
            <person name="Pham P."/>
            <person name="Ruth R."/>
            <person name="San Lucas F."/>
            <person name="Warren J."/>
            <person name="Zhang J."/>
            <person name="Zhao Z."/>
            <person name="Zhou C."/>
            <person name="Zhu D."/>
            <person name="Lee S."/>
            <person name="Bess C."/>
            <person name="Blankenburg K."/>
            <person name="Forbes L."/>
            <person name="Fu Q."/>
            <person name="Gubbala S."/>
            <person name="Hirani K."/>
            <person name="Jayaseelan J.C."/>
            <person name="Lara F."/>
            <person name="Munidasa M."/>
            <person name="Palculict T."/>
            <person name="Patil S."/>
            <person name="Pu L.-L."/>
            <person name="Saada N."/>
            <person name="Tang L."/>
            <person name="Weissenberger G."/>
            <person name="Zhu Y."/>
            <person name="Hemphill L."/>
            <person name="Shang Y."/>
            <person name="Youmans B."/>
            <person name="Ayvaz T."/>
            <person name="Ross M."/>
            <person name="Santibanez J."/>
            <person name="Aqrawi P."/>
            <person name="Gross S."/>
            <person name="Joshi V."/>
            <person name="Fowler G."/>
            <person name="Nazareth L."/>
            <person name="Reid J."/>
            <person name="Worley K."/>
            <person name="Petrosino J."/>
            <person name="Highlander S."/>
            <person name="Gibbs R."/>
        </authorList>
    </citation>
    <scope>NUCLEOTIDE SEQUENCE [LARGE SCALE GENOMIC DNA]</scope>
    <source>
        <strain evidence="1 2">DSM 4582</strain>
    </source>
</reference>
<accession>D4DYB0</accession>